<evidence type="ECO:0000256" key="2">
    <source>
        <dbReference type="PIRNR" id="PIRNR016661"/>
    </source>
</evidence>
<feature type="transmembrane region" description="Helical" evidence="3">
    <location>
        <begin position="132"/>
        <end position="156"/>
    </location>
</feature>
<keyword evidence="2" id="KW-0813">Transport</keyword>
<dbReference type="Proteomes" id="UP001056291">
    <property type="component" value="Chromosome"/>
</dbReference>
<dbReference type="Pfam" id="PF02632">
    <property type="entry name" value="BioY"/>
    <property type="match status" value="1"/>
</dbReference>
<dbReference type="Gene3D" id="1.10.1760.20">
    <property type="match status" value="1"/>
</dbReference>
<keyword evidence="3" id="KW-0812">Transmembrane</keyword>
<keyword evidence="5" id="KW-1185">Reference proteome</keyword>
<organism evidence="4 5">
    <name type="scientific">Sneathiella marina</name>
    <dbReference type="NCBI Taxonomy" id="2950108"/>
    <lineage>
        <taxon>Bacteria</taxon>
        <taxon>Pseudomonadati</taxon>
        <taxon>Pseudomonadota</taxon>
        <taxon>Alphaproteobacteria</taxon>
        <taxon>Sneathiellales</taxon>
        <taxon>Sneathiellaceae</taxon>
        <taxon>Sneathiella</taxon>
    </lineage>
</organism>
<feature type="transmembrane region" description="Helical" evidence="3">
    <location>
        <begin position="27"/>
        <end position="45"/>
    </location>
</feature>
<dbReference type="RefSeq" id="WP_251932934.1">
    <property type="nucleotide sequence ID" value="NZ_CP098747.1"/>
</dbReference>
<comment type="similarity">
    <text evidence="1 2">Belongs to the BioY family.</text>
</comment>
<dbReference type="PANTHER" id="PTHR34295:SF1">
    <property type="entry name" value="BIOTIN TRANSPORTER BIOY"/>
    <property type="match status" value="1"/>
</dbReference>
<gene>
    <name evidence="4" type="ORF">NBZ79_13175</name>
</gene>
<proteinExistence type="inferred from homology"/>
<evidence type="ECO:0000256" key="1">
    <source>
        <dbReference type="ARBA" id="ARBA00010692"/>
    </source>
</evidence>
<feature type="transmembrane region" description="Helical" evidence="3">
    <location>
        <begin position="176"/>
        <end position="194"/>
    </location>
</feature>
<evidence type="ECO:0000313" key="5">
    <source>
        <dbReference type="Proteomes" id="UP001056291"/>
    </source>
</evidence>
<dbReference type="EMBL" id="CP098747">
    <property type="protein sequence ID" value="USG60127.1"/>
    <property type="molecule type" value="Genomic_DNA"/>
</dbReference>
<feature type="transmembrane region" description="Helical" evidence="3">
    <location>
        <begin position="107"/>
        <end position="125"/>
    </location>
</feature>
<protein>
    <recommendedName>
        <fullName evidence="2">Biotin transporter</fullName>
    </recommendedName>
</protein>
<feature type="transmembrane region" description="Helical" evidence="3">
    <location>
        <begin position="51"/>
        <end position="72"/>
    </location>
</feature>
<dbReference type="PANTHER" id="PTHR34295">
    <property type="entry name" value="BIOTIN TRANSPORTER BIOY"/>
    <property type="match status" value="1"/>
</dbReference>
<keyword evidence="3" id="KW-1133">Transmembrane helix</keyword>
<comment type="subcellular location">
    <subcellularLocation>
        <location evidence="2">Cell membrane</location>
        <topology evidence="2">Multi-pass membrane protein</topology>
    </subcellularLocation>
</comment>
<sequence>MSSVTNSAILVDALWTRDEKSSKAMQAFRLGILAIVGSLLVAASAQLTVPLWPVPMTMQTFAVVLVGAAFGWRLGGATLALYLAEGAAGLPVFAGGAGSAVHLVGPTAGYLFAFVAAAAVVGWLVERGWGKSIFLTALAMCLGTVVIFAGGIAWLSTFTGFEKAIEVGMLPFLPGAVLKIALAVAVLPIAWKLIEKFRR</sequence>
<evidence type="ECO:0000313" key="4">
    <source>
        <dbReference type="EMBL" id="USG60127.1"/>
    </source>
</evidence>
<dbReference type="PIRSF" id="PIRSF016661">
    <property type="entry name" value="BioY"/>
    <property type="match status" value="1"/>
</dbReference>
<dbReference type="InterPro" id="IPR003784">
    <property type="entry name" value="BioY"/>
</dbReference>
<keyword evidence="2" id="KW-1003">Cell membrane</keyword>
<keyword evidence="2 3" id="KW-0472">Membrane</keyword>
<accession>A0ABY4VZL1</accession>
<name>A0ABY4VZL1_9PROT</name>
<reference evidence="4" key="1">
    <citation type="submission" date="2022-06" db="EMBL/GenBank/DDBJ databases">
        <title>Sneathiella actinostolidae sp. nov., isolated from a sea anemonein the Western Pacific Ocean.</title>
        <authorList>
            <person name="Wei M.J."/>
        </authorList>
    </citation>
    <scope>NUCLEOTIDE SEQUENCE</scope>
    <source>
        <strain evidence="4">PHK-P5</strain>
    </source>
</reference>
<evidence type="ECO:0000256" key="3">
    <source>
        <dbReference type="SAM" id="Phobius"/>
    </source>
</evidence>